<evidence type="ECO:0000256" key="1">
    <source>
        <dbReference type="SAM" id="MobiDB-lite"/>
    </source>
</evidence>
<name>A0A9Q4A1R8_PSESX</name>
<evidence type="ECO:0000313" key="2">
    <source>
        <dbReference type="EMBL" id="MCF5628535.1"/>
    </source>
</evidence>
<dbReference type="AntiFam" id="ANF00261">
    <property type="entry name" value="Protein of unknown function (DUF1534)"/>
</dbReference>
<comment type="caution">
    <text evidence="2">The sequence shown here is derived from an EMBL/GenBank/DDBJ whole genome shotgun (WGS) entry which is preliminary data.</text>
</comment>
<proteinExistence type="predicted"/>
<feature type="compositionally biased region" description="Basic residues" evidence="1">
    <location>
        <begin position="19"/>
        <end position="29"/>
    </location>
</feature>
<protein>
    <submittedName>
        <fullName evidence="2">DUF1534 domain-containing protein</fullName>
    </submittedName>
</protein>
<organism evidence="2 3">
    <name type="scientific">Pseudomonas syringae</name>
    <dbReference type="NCBI Taxonomy" id="317"/>
    <lineage>
        <taxon>Bacteria</taxon>
        <taxon>Pseudomonadati</taxon>
        <taxon>Pseudomonadota</taxon>
        <taxon>Gammaproteobacteria</taxon>
        <taxon>Pseudomonadales</taxon>
        <taxon>Pseudomonadaceae</taxon>
        <taxon>Pseudomonas</taxon>
    </lineage>
</organism>
<evidence type="ECO:0000313" key="3">
    <source>
        <dbReference type="Proteomes" id="UP000814010"/>
    </source>
</evidence>
<accession>A0A9Q4A1R8</accession>
<gene>
    <name evidence="2" type="ORF">GIV53_04290</name>
</gene>
<dbReference type="AlphaFoldDB" id="A0A9Q4A1R8"/>
<feature type="region of interest" description="Disordered" evidence="1">
    <location>
        <begin position="1"/>
        <end position="31"/>
    </location>
</feature>
<sequence>MSFLTLPRGNALGDALRHTPARKQKRNKTWHSCPEKWHIGAPWHVRHIL</sequence>
<dbReference type="EMBL" id="WKAE01000026">
    <property type="protein sequence ID" value="MCF5628535.1"/>
    <property type="molecule type" value="Genomic_DNA"/>
</dbReference>
<dbReference type="Proteomes" id="UP000814010">
    <property type="component" value="Unassembled WGS sequence"/>
</dbReference>
<reference evidence="2" key="1">
    <citation type="submission" date="2019-11" db="EMBL/GenBank/DDBJ databases">
        <title>Epiphytic Pseudomonas syringae from cherry orchards.</title>
        <authorList>
            <person name="Hulin M.T."/>
        </authorList>
    </citation>
    <scope>NUCLEOTIDE SEQUENCE</scope>
    <source>
        <strain evidence="2">PA-2-5E</strain>
    </source>
</reference>